<dbReference type="EMBL" id="DVMW01000024">
    <property type="protein sequence ID" value="HIU35498.1"/>
    <property type="molecule type" value="Genomic_DNA"/>
</dbReference>
<dbReference type="PANTHER" id="PTHR10357:SF184">
    <property type="entry name" value="OLIGO-1,6-GLUCOSIDASE 1"/>
    <property type="match status" value="1"/>
</dbReference>
<dbReference type="NCBIfam" id="NF008183">
    <property type="entry name" value="PRK10933.1"/>
    <property type="match status" value="1"/>
</dbReference>
<dbReference type="AlphaFoldDB" id="A0A9D1IE13"/>
<reference evidence="6" key="2">
    <citation type="journal article" date="2021" name="PeerJ">
        <title>Extensive microbial diversity within the chicken gut microbiome revealed by metagenomics and culture.</title>
        <authorList>
            <person name="Gilroy R."/>
            <person name="Ravi A."/>
            <person name="Getino M."/>
            <person name="Pursley I."/>
            <person name="Horton D.L."/>
            <person name="Alikhan N.F."/>
            <person name="Baker D."/>
            <person name="Gharbi K."/>
            <person name="Hall N."/>
            <person name="Watson M."/>
            <person name="Adriaenssens E.M."/>
            <person name="Foster-Nyarko E."/>
            <person name="Jarju S."/>
            <person name="Secka A."/>
            <person name="Antonio M."/>
            <person name="Oren A."/>
            <person name="Chaudhuri R.R."/>
            <person name="La Ragione R."/>
            <person name="Hildebrand F."/>
            <person name="Pallen M.J."/>
        </authorList>
    </citation>
    <scope>NUCLEOTIDE SEQUENCE</scope>
    <source>
        <strain evidence="6">ChiGjej1B1-19959</strain>
    </source>
</reference>
<evidence type="ECO:0000313" key="6">
    <source>
        <dbReference type="EMBL" id="HIU35498.1"/>
    </source>
</evidence>
<dbReference type="SMART" id="SM00642">
    <property type="entry name" value="Aamy"/>
    <property type="match status" value="1"/>
</dbReference>
<evidence type="ECO:0000256" key="4">
    <source>
        <dbReference type="ARBA" id="ARBA00023295"/>
    </source>
</evidence>
<dbReference type="Gene3D" id="2.60.40.1180">
    <property type="entry name" value="Golgi alpha-mannosidase II"/>
    <property type="match status" value="1"/>
</dbReference>
<dbReference type="GO" id="GO:0004556">
    <property type="term" value="F:alpha-amylase activity"/>
    <property type="evidence" value="ECO:0007669"/>
    <property type="project" value="TreeGrafter"/>
</dbReference>
<dbReference type="FunFam" id="3.90.400.10:FF:000001">
    <property type="entry name" value="Maltase A3, isoform A"/>
    <property type="match status" value="1"/>
</dbReference>
<dbReference type="SUPFAM" id="SSF51445">
    <property type="entry name" value="(Trans)glycosidases"/>
    <property type="match status" value="1"/>
</dbReference>
<dbReference type="InterPro" id="IPR006047">
    <property type="entry name" value="GH13_cat_dom"/>
</dbReference>
<dbReference type="CDD" id="cd11333">
    <property type="entry name" value="AmyAc_SI_OligoGlu_DGase"/>
    <property type="match status" value="1"/>
</dbReference>
<accession>A0A9D1IE13</accession>
<dbReference type="Gene3D" id="3.20.20.80">
    <property type="entry name" value="Glycosidases"/>
    <property type="match status" value="1"/>
</dbReference>
<evidence type="ECO:0000256" key="2">
    <source>
        <dbReference type="ARBA" id="ARBA00022801"/>
    </source>
</evidence>
<gene>
    <name evidence="6" type="ORF">IAC53_02685</name>
</gene>
<evidence type="ECO:0000259" key="5">
    <source>
        <dbReference type="SMART" id="SM00642"/>
    </source>
</evidence>
<keyword evidence="2" id="KW-0378">Hydrolase</keyword>
<comment type="caution">
    <text evidence="6">The sequence shown here is derived from an EMBL/GenBank/DDBJ whole genome shotgun (WGS) entry which is preliminary data.</text>
</comment>
<dbReference type="InterPro" id="IPR017853">
    <property type="entry name" value="GH"/>
</dbReference>
<reference evidence="6" key="1">
    <citation type="submission" date="2020-10" db="EMBL/GenBank/DDBJ databases">
        <authorList>
            <person name="Gilroy R."/>
        </authorList>
    </citation>
    <scope>NUCLEOTIDE SEQUENCE</scope>
    <source>
        <strain evidence="6">ChiGjej1B1-19959</strain>
    </source>
</reference>
<dbReference type="PANTHER" id="PTHR10357">
    <property type="entry name" value="ALPHA-AMYLASE FAMILY MEMBER"/>
    <property type="match status" value="1"/>
</dbReference>
<dbReference type="Gene3D" id="3.90.400.10">
    <property type="entry name" value="Oligo-1,6-glucosidase, Domain 2"/>
    <property type="match status" value="1"/>
</dbReference>
<keyword evidence="4" id="KW-0326">Glycosidase</keyword>
<evidence type="ECO:0000313" key="7">
    <source>
        <dbReference type="Proteomes" id="UP000824071"/>
    </source>
</evidence>
<dbReference type="SUPFAM" id="SSF51011">
    <property type="entry name" value="Glycosyl hydrolase domain"/>
    <property type="match status" value="1"/>
</dbReference>
<dbReference type="GO" id="GO:0009313">
    <property type="term" value="P:oligosaccharide catabolic process"/>
    <property type="evidence" value="ECO:0007669"/>
    <property type="project" value="TreeGrafter"/>
</dbReference>
<comment type="similarity">
    <text evidence="1">Belongs to the glycosyl hydrolase 13 family.</text>
</comment>
<dbReference type="FunFam" id="3.20.20.80:FF:000064">
    <property type="entry name" value="Oligo-1,6-glucosidase"/>
    <property type="match status" value="1"/>
</dbReference>
<dbReference type="InterPro" id="IPR045857">
    <property type="entry name" value="O16G_dom_2"/>
</dbReference>
<dbReference type="Pfam" id="PF00128">
    <property type="entry name" value="Alpha-amylase"/>
    <property type="match status" value="1"/>
</dbReference>
<proteinExistence type="inferred from homology"/>
<evidence type="ECO:0000256" key="1">
    <source>
        <dbReference type="ARBA" id="ARBA00008061"/>
    </source>
</evidence>
<dbReference type="InterPro" id="IPR013780">
    <property type="entry name" value="Glyco_hydro_b"/>
</dbReference>
<protein>
    <submittedName>
        <fullName evidence="6">Alpha-glucosidase</fullName>
    </submittedName>
</protein>
<sequence>MSDWYKEAVIYQIWPRSFKDGNGDGIGDLVGVLDKLDYIKSLGATAIWFSPLYPSPNADYGYDIADYRSISPDYGDLDLFKQVLDGAHARGMKVLMDLVVNHTSDEHMWFRESRKGGDDNPYRDYYIWRKGKGKDGKKPPNNWLSTFEGGAWEYDDVRGEYYLHVFAKKQPDLNMDNPKVREEVINIMRFWLDMGVDGFREDVITFISKREGLPNGFPLPIATGIEHYNKGPHIHEYLTQFRKAICKDYDCFMVGESPMTNSKDALAFTAGDDRELDMMISFDHMQADCFMTDTIAVPFSLKKMKKAFTRWQEDLYGKSWNALYLENHDHPRIISRYGSEKFRKESGKMLATMCYFQSGTPFIYQGQEIGMINNHLDRLDQFKDVVTFNNAQIFKKFGFSDAAYLKIANRTSRENARTPVQWDASDYAGFSTVEPWFGVAPSYKEINVAEAEADPDSILHYYRKLLAVRQADKLFIYGSYKEHDHNSTDFYCYEREYEGRKALVICSFAEETRTFRVPDGFDLTKGKLALCNYQDAPGKAHVCPMRPYEARVYVFE</sequence>
<keyword evidence="3" id="KW-0325">Glycoprotein</keyword>
<dbReference type="Proteomes" id="UP000824071">
    <property type="component" value="Unassembled WGS sequence"/>
</dbReference>
<evidence type="ECO:0000256" key="3">
    <source>
        <dbReference type="ARBA" id="ARBA00023180"/>
    </source>
</evidence>
<feature type="domain" description="Glycosyl hydrolase family 13 catalytic" evidence="5">
    <location>
        <begin position="12"/>
        <end position="417"/>
    </location>
</feature>
<organism evidence="6 7">
    <name type="scientific">Candidatus Fimenecus excrementigallinarum</name>
    <dbReference type="NCBI Taxonomy" id="2840816"/>
    <lineage>
        <taxon>Bacteria</taxon>
        <taxon>Bacillati</taxon>
        <taxon>Bacillota</taxon>
        <taxon>Clostridia</taxon>
        <taxon>Candidatus Fimenecus</taxon>
    </lineage>
</organism>
<name>A0A9D1IE13_9FIRM</name>